<dbReference type="SUPFAM" id="SSF53383">
    <property type="entry name" value="PLP-dependent transferases"/>
    <property type="match status" value="1"/>
</dbReference>
<dbReference type="InterPro" id="IPR015422">
    <property type="entry name" value="PyrdxlP-dep_Trfase_small"/>
</dbReference>
<evidence type="ECO:0000313" key="5">
    <source>
        <dbReference type="Proteomes" id="UP000044602"/>
    </source>
</evidence>
<gene>
    <name evidence="4" type="ORF">BN1708_001139</name>
</gene>
<proteinExistence type="inferred from homology"/>
<evidence type="ECO:0000256" key="1">
    <source>
        <dbReference type="ARBA" id="ARBA00008954"/>
    </source>
</evidence>
<accession>A0A0G4MGT0</accession>
<feature type="non-terminal residue" evidence="4">
    <location>
        <position position="1"/>
    </location>
</feature>
<dbReference type="EMBL" id="CVQH01022527">
    <property type="protein sequence ID" value="CRK33461.1"/>
    <property type="molecule type" value="Genomic_DNA"/>
</dbReference>
<dbReference type="InterPro" id="IPR005814">
    <property type="entry name" value="Aminotrans_3"/>
</dbReference>
<dbReference type="PANTHER" id="PTHR43094:SF1">
    <property type="entry name" value="AMINOTRANSFERASE CLASS-III"/>
    <property type="match status" value="1"/>
</dbReference>
<dbReference type="InterPro" id="IPR015421">
    <property type="entry name" value="PyrdxlP-dep_Trfase_major"/>
</dbReference>
<organism evidence="4 5">
    <name type="scientific">Verticillium longisporum</name>
    <name type="common">Verticillium dahliae var. longisporum</name>
    <dbReference type="NCBI Taxonomy" id="100787"/>
    <lineage>
        <taxon>Eukaryota</taxon>
        <taxon>Fungi</taxon>
        <taxon>Dikarya</taxon>
        <taxon>Ascomycota</taxon>
        <taxon>Pezizomycotina</taxon>
        <taxon>Sordariomycetes</taxon>
        <taxon>Hypocreomycetidae</taxon>
        <taxon>Glomerellales</taxon>
        <taxon>Plectosphaerellaceae</taxon>
        <taxon>Verticillium</taxon>
    </lineage>
</organism>
<evidence type="ECO:0000256" key="2">
    <source>
        <dbReference type="ARBA" id="ARBA00022898"/>
    </source>
</evidence>
<protein>
    <recommendedName>
        <fullName evidence="6">Ornithine aminotransferase</fullName>
    </recommendedName>
</protein>
<dbReference type="GO" id="GO:0030170">
    <property type="term" value="F:pyridoxal phosphate binding"/>
    <property type="evidence" value="ECO:0007669"/>
    <property type="project" value="InterPro"/>
</dbReference>
<dbReference type="AlphaFoldDB" id="A0A0G4MGT0"/>
<name>A0A0G4MGT0_VERLO</name>
<evidence type="ECO:0008006" key="6">
    <source>
        <dbReference type="Google" id="ProtNLM"/>
    </source>
</evidence>
<dbReference type="InterPro" id="IPR015424">
    <property type="entry name" value="PyrdxlP-dep_Trfase"/>
</dbReference>
<dbReference type="PANTHER" id="PTHR43094">
    <property type="entry name" value="AMINOTRANSFERASE"/>
    <property type="match status" value="1"/>
</dbReference>
<reference evidence="5" key="1">
    <citation type="submission" date="2015-05" db="EMBL/GenBank/DDBJ databases">
        <authorList>
            <person name="Fogelqvist Johan"/>
        </authorList>
    </citation>
    <scope>NUCLEOTIDE SEQUENCE [LARGE SCALE GENOMIC DNA]</scope>
</reference>
<comment type="similarity">
    <text evidence="1">Belongs to the class-III pyridoxal-phosphate-dependent aminotransferase family.</text>
</comment>
<dbReference type="Gene3D" id="3.90.1150.10">
    <property type="entry name" value="Aspartate Aminotransferase, domain 1"/>
    <property type="match status" value="1"/>
</dbReference>
<dbReference type="Gene3D" id="3.40.640.10">
    <property type="entry name" value="Type I PLP-dependent aspartate aminotransferase-like (Major domain)"/>
    <property type="match status" value="1"/>
</dbReference>
<sequence length="251" mass="27333">RDYVDADSKPRFRYGPCSGSGPGPHATPLTGIWSLSTRIRTSKAPQLNRLALVFANFTKSAPQPFSLSSTTDFRSTLISLGIERSSSPEVGASDMIIDQIMPKSAVLHRDLRHQFLQLASCEGHYCSLTDGRKIFDSSGDAAVACLGHGHPRVLKAIRQQDAIATYCATTFFAHSTSEELCQLLVDSTEGHMSKAYIVSSGSEAMEAAMKLSRQFFLEQTPAQRTRYRFISRSRSYHGITLGALSVGGHAG</sequence>
<dbReference type="Proteomes" id="UP000044602">
    <property type="component" value="Unassembled WGS sequence"/>
</dbReference>
<dbReference type="GO" id="GO:0008483">
    <property type="term" value="F:transaminase activity"/>
    <property type="evidence" value="ECO:0007669"/>
    <property type="project" value="InterPro"/>
</dbReference>
<dbReference type="STRING" id="100787.A0A0G4MGT0"/>
<evidence type="ECO:0000313" key="4">
    <source>
        <dbReference type="EMBL" id="CRK33461.1"/>
    </source>
</evidence>
<dbReference type="Pfam" id="PF00202">
    <property type="entry name" value="Aminotran_3"/>
    <property type="match status" value="1"/>
</dbReference>
<keyword evidence="2" id="KW-0663">Pyridoxal phosphate</keyword>
<feature type="region of interest" description="Disordered" evidence="3">
    <location>
        <begin position="1"/>
        <end position="25"/>
    </location>
</feature>
<keyword evidence="5" id="KW-1185">Reference proteome</keyword>
<evidence type="ECO:0000256" key="3">
    <source>
        <dbReference type="SAM" id="MobiDB-lite"/>
    </source>
</evidence>
<dbReference type="GO" id="GO:0005829">
    <property type="term" value="C:cytosol"/>
    <property type="evidence" value="ECO:0007669"/>
    <property type="project" value="TreeGrafter"/>
</dbReference>
<feature type="compositionally biased region" description="Basic and acidic residues" evidence="3">
    <location>
        <begin position="1"/>
        <end position="10"/>
    </location>
</feature>